<dbReference type="GO" id="GO:0006508">
    <property type="term" value="P:proteolysis"/>
    <property type="evidence" value="ECO:0007669"/>
    <property type="project" value="InterPro"/>
</dbReference>
<name>A0A8K0UC89_9AGAR</name>
<keyword evidence="1" id="KW-0507">mRNA processing</keyword>
<evidence type="ECO:0000256" key="1">
    <source>
        <dbReference type="ARBA" id="ARBA00022664"/>
    </source>
</evidence>
<keyword evidence="3" id="KW-0479">Metal-binding</keyword>
<evidence type="ECO:0000259" key="5">
    <source>
        <dbReference type="PROSITE" id="PS50158"/>
    </source>
</evidence>
<feature type="non-terminal residue" evidence="6">
    <location>
        <position position="446"/>
    </location>
</feature>
<dbReference type="CDD" id="cd00303">
    <property type="entry name" value="retropepsin_like"/>
    <property type="match status" value="1"/>
</dbReference>
<evidence type="ECO:0000256" key="4">
    <source>
        <dbReference type="SAM" id="MobiDB-lite"/>
    </source>
</evidence>
<dbReference type="SUPFAM" id="SSF50630">
    <property type="entry name" value="Acid proteases"/>
    <property type="match status" value="1"/>
</dbReference>
<dbReference type="InterPro" id="IPR021109">
    <property type="entry name" value="Peptidase_aspartic_dom_sf"/>
</dbReference>
<dbReference type="InterPro" id="IPR001878">
    <property type="entry name" value="Znf_CCHC"/>
</dbReference>
<keyword evidence="2" id="KW-0378">Hydrolase</keyword>
<dbReference type="InterPro" id="IPR036875">
    <property type="entry name" value="Znf_CCHC_sf"/>
</dbReference>
<keyword evidence="2" id="KW-0064">Aspartyl protease</keyword>
<dbReference type="PROSITE" id="PS00141">
    <property type="entry name" value="ASP_PROTEASE"/>
    <property type="match status" value="1"/>
</dbReference>
<dbReference type="Pfam" id="PF13650">
    <property type="entry name" value="Asp_protease_2"/>
    <property type="match status" value="1"/>
</dbReference>
<dbReference type="AlphaFoldDB" id="A0A8K0UC89"/>
<dbReference type="EMBL" id="JAEVFJ010000094">
    <property type="protein sequence ID" value="KAH8069337.1"/>
    <property type="molecule type" value="Genomic_DNA"/>
</dbReference>
<keyword evidence="3" id="KW-0863">Zinc-finger</keyword>
<dbReference type="GO" id="GO:0004190">
    <property type="term" value="F:aspartic-type endopeptidase activity"/>
    <property type="evidence" value="ECO:0007669"/>
    <property type="project" value="UniProtKB-KW"/>
</dbReference>
<gene>
    <name evidence="6" type="ORF">BXZ70DRAFT_873315</name>
</gene>
<dbReference type="PROSITE" id="PS50158">
    <property type="entry name" value="ZF_CCHC"/>
    <property type="match status" value="1"/>
</dbReference>
<dbReference type="InterPro" id="IPR001969">
    <property type="entry name" value="Aspartic_peptidase_AS"/>
</dbReference>
<dbReference type="GO" id="GO:0006397">
    <property type="term" value="P:mRNA processing"/>
    <property type="evidence" value="ECO:0007669"/>
    <property type="project" value="UniProtKB-KW"/>
</dbReference>
<dbReference type="OrthoDB" id="5535068at2759"/>
<keyword evidence="7" id="KW-1185">Reference proteome</keyword>
<keyword evidence="3" id="KW-0862">Zinc</keyword>
<reference evidence="6" key="1">
    <citation type="journal article" date="2021" name="New Phytol.">
        <title>Evolutionary innovations through gain and loss of genes in the ectomycorrhizal Boletales.</title>
        <authorList>
            <person name="Wu G."/>
            <person name="Miyauchi S."/>
            <person name="Morin E."/>
            <person name="Kuo A."/>
            <person name="Drula E."/>
            <person name="Varga T."/>
            <person name="Kohler A."/>
            <person name="Feng B."/>
            <person name="Cao Y."/>
            <person name="Lipzen A."/>
            <person name="Daum C."/>
            <person name="Hundley H."/>
            <person name="Pangilinan J."/>
            <person name="Johnson J."/>
            <person name="Barry K."/>
            <person name="LaButti K."/>
            <person name="Ng V."/>
            <person name="Ahrendt S."/>
            <person name="Min B."/>
            <person name="Choi I.G."/>
            <person name="Park H."/>
            <person name="Plett J.M."/>
            <person name="Magnuson J."/>
            <person name="Spatafora J.W."/>
            <person name="Nagy L.G."/>
            <person name="Henrissat B."/>
            <person name="Grigoriev I.V."/>
            <person name="Yang Z.L."/>
            <person name="Xu J."/>
            <person name="Martin F.M."/>
        </authorList>
    </citation>
    <scope>NUCLEOTIDE SEQUENCE</scope>
    <source>
        <strain evidence="6">KKN 215</strain>
    </source>
</reference>
<dbReference type="GO" id="GO:0003676">
    <property type="term" value="F:nucleic acid binding"/>
    <property type="evidence" value="ECO:0007669"/>
    <property type="project" value="InterPro"/>
</dbReference>
<comment type="caution">
    <text evidence="6">The sequence shown here is derived from an EMBL/GenBank/DDBJ whole genome shotgun (WGS) entry which is preliminary data.</text>
</comment>
<dbReference type="Proteomes" id="UP000813824">
    <property type="component" value="Unassembled WGS sequence"/>
</dbReference>
<evidence type="ECO:0000256" key="2">
    <source>
        <dbReference type="ARBA" id="ARBA00022750"/>
    </source>
</evidence>
<feature type="compositionally biased region" description="Low complexity" evidence="4">
    <location>
        <begin position="189"/>
        <end position="199"/>
    </location>
</feature>
<organism evidence="6 7">
    <name type="scientific">Cristinia sonorae</name>
    <dbReference type="NCBI Taxonomy" id="1940300"/>
    <lineage>
        <taxon>Eukaryota</taxon>
        <taxon>Fungi</taxon>
        <taxon>Dikarya</taxon>
        <taxon>Basidiomycota</taxon>
        <taxon>Agaricomycotina</taxon>
        <taxon>Agaricomycetes</taxon>
        <taxon>Agaricomycetidae</taxon>
        <taxon>Agaricales</taxon>
        <taxon>Pleurotineae</taxon>
        <taxon>Stephanosporaceae</taxon>
        <taxon>Cristinia</taxon>
    </lineage>
</organism>
<accession>A0A8K0UC89</accession>
<feature type="non-terminal residue" evidence="6">
    <location>
        <position position="1"/>
    </location>
</feature>
<dbReference type="GO" id="GO:0008270">
    <property type="term" value="F:zinc ion binding"/>
    <property type="evidence" value="ECO:0007669"/>
    <property type="project" value="UniProtKB-KW"/>
</dbReference>
<evidence type="ECO:0000313" key="7">
    <source>
        <dbReference type="Proteomes" id="UP000813824"/>
    </source>
</evidence>
<evidence type="ECO:0000313" key="6">
    <source>
        <dbReference type="EMBL" id="KAH8069337.1"/>
    </source>
</evidence>
<keyword evidence="2" id="KW-0645">Protease</keyword>
<proteinExistence type="predicted"/>
<feature type="domain" description="CCHC-type" evidence="5">
    <location>
        <begin position="95"/>
        <end position="110"/>
    </location>
</feature>
<feature type="region of interest" description="Disordered" evidence="4">
    <location>
        <begin position="186"/>
        <end position="216"/>
    </location>
</feature>
<protein>
    <recommendedName>
        <fullName evidence="5">CCHC-type domain-containing protein</fullName>
    </recommendedName>
</protein>
<evidence type="ECO:0000256" key="3">
    <source>
        <dbReference type="PROSITE-ProRule" id="PRU00047"/>
    </source>
</evidence>
<dbReference type="Gene3D" id="2.40.70.10">
    <property type="entry name" value="Acid Proteases"/>
    <property type="match status" value="1"/>
</dbReference>
<dbReference type="SUPFAM" id="SSF57756">
    <property type="entry name" value="Retrovirus zinc finger-like domains"/>
    <property type="match status" value="1"/>
</dbReference>
<sequence length="446" mass="49226">PAEESSQEQVETLIEQMGKLSLDDPHYSLLFYQATKLDPYVAQCVASPLRSRSNTQQNRFSRPPMANVAIINDPPARNPEPRSNTYRQPFRPSGCYACSERGHIMAGCPKLLLALDQGRVLKGSRGQLTTRQGAPIYRQADENWIEAIERMVPRTHFVSLQLSDDEDEEPESHVWASQYDTRANVKAKTAAQTASQSQDSTRKAGPSQQKAPPARTITPTDVITSRFDPTRDVIMEDATAPRTARQQEKQVAGPSRAIGRKEVVKAAPRKSVLSERTTPDKLLEQVLSSPVSVTVGEVLGSSKEVSHCLQEYLKYKKADVVVGSTNIVRTSREPLIRLPMNCNGHSVDFVVDTGSEINLISQEVWKRLKLPMDRSKGGSMKDANGGLGQLIGRVDNVPLTCGNVVTQADFYVTQNAPFTGLLGRPWQRGNAVSISEKPDGTYIEFP</sequence>